<proteinExistence type="inferred from homology"/>
<evidence type="ECO:0000256" key="9">
    <source>
        <dbReference type="ARBA" id="ARBA00034808"/>
    </source>
</evidence>
<dbReference type="GO" id="GO:0006310">
    <property type="term" value="P:DNA recombination"/>
    <property type="evidence" value="ECO:0007669"/>
    <property type="project" value="InterPro"/>
</dbReference>
<dbReference type="GO" id="GO:0043590">
    <property type="term" value="C:bacterial nucleoid"/>
    <property type="evidence" value="ECO:0007669"/>
    <property type="project" value="TreeGrafter"/>
</dbReference>
<evidence type="ECO:0000256" key="4">
    <source>
        <dbReference type="ARBA" id="ARBA00022806"/>
    </source>
</evidence>
<accession>A0A936TEE5</accession>
<feature type="region of interest" description="Disordered" evidence="10">
    <location>
        <begin position="624"/>
        <end position="681"/>
    </location>
</feature>
<evidence type="ECO:0000256" key="8">
    <source>
        <dbReference type="ARBA" id="ARBA00034617"/>
    </source>
</evidence>
<evidence type="ECO:0000256" key="6">
    <source>
        <dbReference type="ARBA" id="ARBA00023125"/>
    </source>
</evidence>
<evidence type="ECO:0000256" key="1">
    <source>
        <dbReference type="ARBA" id="ARBA00005446"/>
    </source>
</evidence>
<dbReference type="GO" id="GO:0009378">
    <property type="term" value="F:four-way junction helicase activity"/>
    <property type="evidence" value="ECO:0007669"/>
    <property type="project" value="TreeGrafter"/>
</dbReference>
<dbReference type="EMBL" id="JADJZA010000003">
    <property type="protein sequence ID" value="MBK9296609.1"/>
    <property type="molecule type" value="Genomic_DNA"/>
</dbReference>
<keyword evidence="2" id="KW-0547">Nucleotide-binding</keyword>
<protein>
    <recommendedName>
        <fullName evidence="9">DNA 3'-5' helicase</fullName>
        <ecNumber evidence="9">5.6.2.4</ecNumber>
    </recommendedName>
</protein>
<dbReference type="SUPFAM" id="SSF52540">
    <property type="entry name" value="P-loop containing nucleoside triphosphate hydrolases"/>
    <property type="match status" value="1"/>
</dbReference>
<evidence type="ECO:0000256" key="2">
    <source>
        <dbReference type="ARBA" id="ARBA00022741"/>
    </source>
</evidence>
<dbReference type="PROSITE" id="PS51192">
    <property type="entry name" value="HELICASE_ATP_BIND_1"/>
    <property type="match status" value="1"/>
</dbReference>
<evidence type="ECO:0000259" key="12">
    <source>
        <dbReference type="PROSITE" id="PS51194"/>
    </source>
</evidence>
<dbReference type="NCBIfam" id="TIGR00614">
    <property type="entry name" value="recQ_fam"/>
    <property type="match status" value="1"/>
</dbReference>
<reference evidence="13 14" key="1">
    <citation type="submission" date="2020-10" db="EMBL/GenBank/DDBJ databases">
        <title>Connecting structure to function with the recovery of over 1000 high-quality activated sludge metagenome-assembled genomes encoding full-length rRNA genes using long-read sequencing.</title>
        <authorList>
            <person name="Singleton C.M."/>
            <person name="Petriglieri F."/>
            <person name="Kristensen J.M."/>
            <person name="Kirkegaard R.H."/>
            <person name="Michaelsen T.Y."/>
            <person name="Andersen M.H."/>
            <person name="Karst S.M."/>
            <person name="Dueholm M.S."/>
            <person name="Nielsen P.H."/>
            <person name="Albertsen M."/>
        </authorList>
    </citation>
    <scope>NUCLEOTIDE SEQUENCE [LARGE SCALE GENOMIC DNA]</scope>
    <source>
        <strain evidence="13">Lyne_18-Q3-R50-59_MAXAC.006</strain>
    </source>
</reference>
<keyword evidence="7" id="KW-0413">Isomerase</keyword>
<keyword evidence="6" id="KW-0238">DNA-binding</keyword>
<comment type="similarity">
    <text evidence="1">Belongs to the helicase family. RecQ subfamily.</text>
</comment>
<evidence type="ECO:0000256" key="10">
    <source>
        <dbReference type="SAM" id="MobiDB-lite"/>
    </source>
</evidence>
<name>A0A936TEE5_9ACTN</name>
<dbReference type="InterPro" id="IPR014001">
    <property type="entry name" value="Helicase_ATP-bd"/>
</dbReference>
<dbReference type="Gene3D" id="3.40.50.300">
    <property type="entry name" value="P-loop containing nucleotide triphosphate hydrolases"/>
    <property type="match status" value="2"/>
</dbReference>
<dbReference type="PANTHER" id="PTHR13710">
    <property type="entry name" value="DNA HELICASE RECQ FAMILY MEMBER"/>
    <property type="match status" value="1"/>
</dbReference>
<dbReference type="InterPro" id="IPR027417">
    <property type="entry name" value="P-loop_NTPase"/>
</dbReference>
<dbReference type="InterPro" id="IPR001650">
    <property type="entry name" value="Helicase_C-like"/>
</dbReference>
<keyword evidence="3" id="KW-0378">Hydrolase</keyword>
<dbReference type="InterPro" id="IPR004589">
    <property type="entry name" value="DNA_helicase_ATP-dep_RecQ"/>
</dbReference>
<dbReference type="GO" id="GO:0005524">
    <property type="term" value="F:ATP binding"/>
    <property type="evidence" value="ECO:0007669"/>
    <property type="project" value="UniProtKB-KW"/>
</dbReference>
<dbReference type="Proteomes" id="UP000727993">
    <property type="component" value="Unassembled WGS sequence"/>
</dbReference>
<dbReference type="GO" id="GO:0006281">
    <property type="term" value="P:DNA repair"/>
    <property type="evidence" value="ECO:0007669"/>
    <property type="project" value="TreeGrafter"/>
</dbReference>
<keyword evidence="5" id="KW-0067">ATP-binding</keyword>
<dbReference type="PROSITE" id="PS51194">
    <property type="entry name" value="HELICASE_CTER"/>
    <property type="match status" value="1"/>
</dbReference>
<feature type="compositionally biased region" description="Low complexity" evidence="10">
    <location>
        <begin position="646"/>
        <end position="670"/>
    </location>
</feature>
<dbReference type="AlphaFoldDB" id="A0A936TEE5"/>
<dbReference type="Pfam" id="PF00271">
    <property type="entry name" value="Helicase_C"/>
    <property type="match status" value="1"/>
</dbReference>
<dbReference type="GO" id="GO:0043138">
    <property type="term" value="F:3'-5' DNA helicase activity"/>
    <property type="evidence" value="ECO:0007669"/>
    <property type="project" value="UniProtKB-EC"/>
</dbReference>
<dbReference type="GO" id="GO:0003677">
    <property type="term" value="F:DNA binding"/>
    <property type="evidence" value="ECO:0007669"/>
    <property type="project" value="UniProtKB-KW"/>
</dbReference>
<dbReference type="GO" id="GO:0030894">
    <property type="term" value="C:replisome"/>
    <property type="evidence" value="ECO:0007669"/>
    <property type="project" value="TreeGrafter"/>
</dbReference>
<evidence type="ECO:0000313" key="14">
    <source>
        <dbReference type="Proteomes" id="UP000727993"/>
    </source>
</evidence>
<dbReference type="SMART" id="SM00490">
    <property type="entry name" value="HELICc"/>
    <property type="match status" value="1"/>
</dbReference>
<dbReference type="GO" id="GO:0016787">
    <property type="term" value="F:hydrolase activity"/>
    <property type="evidence" value="ECO:0007669"/>
    <property type="project" value="UniProtKB-KW"/>
</dbReference>
<keyword evidence="4 13" id="KW-0347">Helicase</keyword>
<feature type="domain" description="Helicase ATP-binding" evidence="11">
    <location>
        <begin position="98"/>
        <end position="273"/>
    </location>
</feature>
<sequence length="828" mass="89164">MHLRTLPLSRCIRRDSGRVRLSTLEVGAQGCRGEECGRRAASSAGPAVTRHRYGAEVTTLTEPPRPSPAEVADELTAHVRALAGPDANPRPEQLDAVTAVVAGRQRTLLVARTGFGKSAVYFSATRMLRDRGWGPTVVISPLLALMRDQVAAAERLGLAAVTINSSNVDAWDDLEARIAADEVDLLLIAPERLANPGFRRRVFDSLRSRAFTLVCDEAHCISDWGHDFRPDYRRLGTLLAELPPWTPVLATTATANARVTDDVAAQLGNDTLVLRTSLDRESLRLSVVDLPDDAHRLAWLSEVFEELPGSGIVYCLTVDQAETTARWLREEGHDAAAYTGSVDPDERLRLETALRANELKALVATSALGMGFDKGDLAFCVHLGLPPSPVAYYQQIGRAGRSLEVAEVIALPRPVEDAAVWRWFESVSLPSEEVCRSALDQLDYDEPTSIALLEHSVNLGRNRLGTLMNILEVDGAVERVGGGWIRTRADWAYNHELASTLSQLRRTESGHMLAWADLDTCRLRDLREALDDPEADDCGRCDNCTGSTWQRDPDQAVVQRAQTLLRGGDLILAPRKQWPSGLGEPRGHIAAERQARPGRALARVGDGGWDQTIGALVARADADARSRTTGSHTADAGTVDGGTTGSGTTDASTTGSGTTDSGTTDSGTVAPATVAGEGADGQPLVLPEDLLWALAGILKRWDWGQRPTWICPVPSRRRQPLIDAVADGLGALGKLPVHRALVARTDWAGDAGANRGFQADQANSAHQVLNVWDRFTVDAEALPPGDTASGPVLLIDDEVDSRWTVTVATWLLTGAGSGPVLPLALRTR</sequence>
<comment type="catalytic activity">
    <reaction evidence="8">
        <text>Couples ATP hydrolysis with the unwinding of duplex DNA by translocating in the 3'-5' direction.</text>
        <dbReference type="EC" id="5.6.2.4"/>
    </reaction>
</comment>
<dbReference type="Pfam" id="PF00270">
    <property type="entry name" value="DEAD"/>
    <property type="match status" value="1"/>
</dbReference>
<dbReference type="EC" id="5.6.2.4" evidence="9"/>
<gene>
    <name evidence="13" type="ORF">IPN02_07135</name>
</gene>
<dbReference type="PANTHER" id="PTHR13710:SF105">
    <property type="entry name" value="ATP-DEPENDENT DNA HELICASE Q1"/>
    <property type="match status" value="1"/>
</dbReference>
<evidence type="ECO:0000313" key="13">
    <source>
        <dbReference type="EMBL" id="MBK9296609.1"/>
    </source>
</evidence>
<dbReference type="SMART" id="SM00487">
    <property type="entry name" value="DEXDc"/>
    <property type="match status" value="1"/>
</dbReference>
<evidence type="ECO:0000256" key="7">
    <source>
        <dbReference type="ARBA" id="ARBA00023235"/>
    </source>
</evidence>
<dbReference type="InterPro" id="IPR011545">
    <property type="entry name" value="DEAD/DEAH_box_helicase_dom"/>
</dbReference>
<evidence type="ECO:0000256" key="5">
    <source>
        <dbReference type="ARBA" id="ARBA00022840"/>
    </source>
</evidence>
<organism evidence="13 14">
    <name type="scientific">Candidatus Neomicrothrix subdominans</name>
    <dbReference type="NCBI Taxonomy" id="2954438"/>
    <lineage>
        <taxon>Bacteria</taxon>
        <taxon>Bacillati</taxon>
        <taxon>Actinomycetota</taxon>
        <taxon>Acidimicrobiia</taxon>
        <taxon>Acidimicrobiales</taxon>
        <taxon>Microthrixaceae</taxon>
        <taxon>Candidatus Neomicrothrix</taxon>
    </lineage>
</organism>
<comment type="caution">
    <text evidence="13">The sequence shown here is derived from an EMBL/GenBank/DDBJ whole genome shotgun (WGS) entry which is preliminary data.</text>
</comment>
<evidence type="ECO:0000259" key="11">
    <source>
        <dbReference type="PROSITE" id="PS51192"/>
    </source>
</evidence>
<dbReference type="GO" id="GO:0005737">
    <property type="term" value="C:cytoplasm"/>
    <property type="evidence" value="ECO:0007669"/>
    <property type="project" value="TreeGrafter"/>
</dbReference>
<evidence type="ECO:0000256" key="3">
    <source>
        <dbReference type="ARBA" id="ARBA00022801"/>
    </source>
</evidence>
<feature type="domain" description="Helicase C-terminal" evidence="12">
    <location>
        <begin position="299"/>
        <end position="450"/>
    </location>
</feature>